<keyword evidence="1" id="KW-0812">Transmembrane</keyword>
<proteinExistence type="predicted"/>
<protein>
    <submittedName>
        <fullName evidence="2">Uncharacterized protein</fullName>
    </submittedName>
</protein>
<sequence length="125" mass="13641">MQQSECRASADFSHRHSLSLAALHAGTVGTALYSAHVVDEYVNAHIHGEESDRDRACTRWRGSLPTPRTPAVISITTIFIVVLAAIKASIDRLDLVFDWSINKRTVPAALGERRATLVNGFLCAV</sequence>
<dbReference type="GeneID" id="76202084"/>
<comment type="caution">
    <text evidence="2">The sequence shown here is derived from an EMBL/GenBank/DDBJ whole genome shotgun (WGS) entry which is preliminary data.</text>
</comment>
<evidence type="ECO:0000313" key="2">
    <source>
        <dbReference type="EMBL" id="MFC7192408.1"/>
    </source>
</evidence>
<reference evidence="2 3" key="1">
    <citation type="journal article" date="2019" name="Int. J. Syst. Evol. Microbiol.">
        <title>The Global Catalogue of Microorganisms (GCM) 10K type strain sequencing project: providing services to taxonomists for standard genome sequencing and annotation.</title>
        <authorList>
            <consortium name="The Broad Institute Genomics Platform"/>
            <consortium name="The Broad Institute Genome Sequencing Center for Infectious Disease"/>
            <person name="Wu L."/>
            <person name="Ma J."/>
        </authorList>
    </citation>
    <scope>NUCLEOTIDE SEQUENCE [LARGE SCALE GENOMIC DNA]</scope>
    <source>
        <strain evidence="2 3">RDMS1</strain>
    </source>
</reference>
<evidence type="ECO:0000256" key="1">
    <source>
        <dbReference type="SAM" id="Phobius"/>
    </source>
</evidence>
<feature type="transmembrane region" description="Helical" evidence="1">
    <location>
        <begin position="71"/>
        <end position="90"/>
    </location>
</feature>
<dbReference type="EMBL" id="JBHTAX010000004">
    <property type="protein sequence ID" value="MFC7192408.1"/>
    <property type="molecule type" value="Genomic_DNA"/>
</dbReference>
<accession>A0ABD5YT78</accession>
<gene>
    <name evidence="2" type="ORF">ACFQL7_23055</name>
</gene>
<organism evidence="2 3">
    <name type="scientific">Halocatena marina</name>
    <dbReference type="NCBI Taxonomy" id="2934937"/>
    <lineage>
        <taxon>Archaea</taxon>
        <taxon>Methanobacteriati</taxon>
        <taxon>Methanobacteriota</taxon>
        <taxon>Stenosarchaea group</taxon>
        <taxon>Halobacteria</taxon>
        <taxon>Halobacteriales</taxon>
        <taxon>Natronomonadaceae</taxon>
        <taxon>Halocatena</taxon>
    </lineage>
</organism>
<dbReference type="RefSeq" id="WP_264556392.1">
    <property type="nucleotide sequence ID" value="NZ_CP109980.1"/>
</dbReference>
<keyword evidence="1" id="KW-0472">Membrane</keyword>
<dbReference type="AlphaFoldDB" id="A0ABD5YT78"/>
<evidence type="ECO:0000313" key="3">
    <source>
        <dbReference type="Proteomes" id="UP001596417"/>
    </source>
</evidence>
<name>A0ABD5YT78_9EURY</name>
<keyword evidence="3" id="KW-1185">Reference proteome</keyword>
<keyword evidence="1" id="KW-1133">Transmembrane helix</keyword>
<dbReference type="Proteomes" id="UP001596417">
    <property type="component" value="Unassembled WGS sequence"/>
</dbReference>